<gene>
    <name evidence="1" type="ORF">S12H4_52087</name>
</gene>
<protein>
    <submittedName>
        <fullName evidence="1">Uncharacterized protein</fullName>
    </submittedName>
</protein>
<name>X1UYV9_9ZZZZ</name>
<proteinExistence type="predicted"/>
<feature type="non-terminal residue" evidence="1">
    <location>
        <position position="1"/>
    </location>
</feature>
<reference evidence="1" key="1">
    <citation type="journal article" date="2014" name="Front. Microbiol.">
        <title>High frequency of phylogenetically diverse reductive dehalogenase-homologous genes in deep subseafloor sedimentary metagenomes.</title>
        <authorList>
            <person name="Kawai M."/>
            <person name="Futagami T."/>
            <person name="Toyoda A."/>
            <person name="Takaki Y."/>
            <person name="Nishi S."/>
            <person name="Hori S."/>
            <person name="Arai W."/>
            <person name="Tsubouchi T."/>
            <person name="Morono Y."/>
            <person name="Uchiyama I."/>
            <person name="Ito T."/>
            <person name="Fujiyama A."/>
            <person name="Inagaki F."/>
            <person name="Takami H."/>
        </authorList>
    </citation>
    <scope>NUCLEOTIDE SEQUENCE</scope>
    <source>
        <strain evidence="1">Expedition CK06-06</strain>
    </source>
</reference>
<evidence type="ECO:0000313" key="1">
    <source>
        <dbReference type="EMBL" id="GAJ05076.1"/>
    </source>
</evidence>
<comment type="caution">
    <text evidence="1">The sequence shown here is derived from an EMBL/GenBank/DDBJ whole genome shotgun (WGS) entry which is preliminary data.</text>
</comment>
<organism evidence="1">
    <name type="scientific">marine sediment metagenome</name>
    <dbReference type="NCBI Taxonomy" id="412755"/>
    <lineage>
        <taxon>unclassified sequences</taxon>
        <taxon>metagenomes</taxon>
        <taxon>ecological metagenomes</taxon>
    </lineage>
</organism>
<accession>X1UYV9</accession>
<dbReference type="AlphaFoldDB" id="X1UYV9"/>
<dbReference type="EMBL" id="BARW01033000">
    <property type="protein sequence ID" value="GAJ05076.1"/>
    <property type="molecule type" value="Genomic_DNA"/>
</dbReference>
<sequence length="206" mass="23437">EGIDPLNVAWGLAKNGDMQLTAGILHQKGRLEMQRKNYDIAKDVLAECFLFSEKNKLKGCRINAARALVHCLLMKTAQKIDHDKSVKGDVVMDFDSAWKAITSNNEMHTLVEKILGFLRKEVYPKPAEATRTSTCAFYWMKWGSDLGIKAFNDNEADEGKWKWLPDGTQEEGIESIIGTPTYQSFEKDREYLEKVKERAYSANIIL</sequence>